<dbReference type="GO" id="GO:0003723">
    <property type="term" value="F:RNA binding"/>
    <property type="evidence" value="ECO:0007669"/>
    <property type="project" value="UniProtKB-KW"/>
</dbReference>
<dbReference type="EMBL" id="FOHE01000003">
    <property type="protein sequence ID" value="SES90144.1"/>
    <property type="molecule type" value="Genomic_DNA"/>
</dbReference>
<dbReference type="InterPro" id="IPR013785">
    <property type="entry name" value="Aldolase_TIM"/>
</dbReference>
<dbReference type="PANTHER" id="PTHR35787:SF1">
    <property type="entry name" value="GLYCEROL UPTAKE OPERON ANTITERMINATOR REGULATORY PROTEIN"/>
    <property type="match status" value="1"/>
</dbReference>
<dbReference type="Pfam" id="PF04309">
    <property type="entry name" value="G3P_antiterm"/>
    <property type="match status" value="1"/>
</dbReference>
<dbReference type="SUPFAM" id="SSF110391">
    <property type="entry name" value="GlpP-like"/>
    <property type="match status" value="1"/>
</dbReference>
<keyword evidence="1" id="KW-0694">RNA-binding</keyword>
<dbReference type="AlphaFoldDB" id="A0A1I0A7N0"/>
<evidence type="ECO:0000313" key="2">
    <source>
        <dbReference type="EMBL" id="SES90144.1"/>
    </source>
</evidence>
<organism evidence="2 3">
    <name type="scientific">Oceanobacillus limi</name>
    <dbReference type="NCBI Taxonomy" id="930131"/>
    <lineage>
        <taxon>Bacteria</taxon>
        <taxon>Bacillati</taxon>
        <taxon>Bacillota</taxon>
        <taxon>Bacilli</taxon>
        <taxon>Bacillales</taxon>
        <taxon>Bacillaceae</taxon>
        <taxon>Oceanobacillus</taxon>
    </lineage>
</organism>
<keyword evidence="3" id="KW-1185">Reference proteome</keyword>
<name>A0A1I0A7N0_9BACI</name>
<keyword evidence="1" id="KW-0319">Glycerol metabolism</keyword>
<keyword evidence="1" id="KW-0805">Transcription regulation</keyword>
<keyword evidence="1" id="KW-0804">Transcription</keyword>
<accession>A0A1I0A7N0</accession>
<evidence type="ECO:0000256" key="1">
    <source>
        <dbReference type="PIRNR" id="PIRNR016897"/>
    </source>
</evidence>
<dbReference type="RefSeq" id="WP_090867412.1">
    <property type="nucleotide sequence ID" value="NZ_FOHE01000003.1"/>
</dbReference>
<reference evidence="2 3" key="1">
    <citation type="submission" date="2016-10" db="EMBL/GenBank/DDBJ databases">
        <authorList>
            <person name="de Groot N.N."/>
        </authorList>
    </citation>
    <scope>NUCLEOTIDE SEQUENCE [LARGE SCALE GENOMIC DNA]</scope>
    <source>
        <strain evidence="2 3">IBRC-M 10780</strain>
    </source>
</reference>
<protein>
    <recommendedName>
        <fullName evidence="1">Glycerol uptake operon antiterminator regulatory protein</fullName>
    </recommendedName>
</protein>
<evidence type="ECO:0000313" key="3">
    <source>
        <dbReference type="Proteomes" id="UP000198618"/>
    </source>
</evidence>
<sequence length="179" mass="19977">MTKLEGVLPAIRSMKDFEAALTSDHENIIFLETRLSQVKSLVQYTKQKNKKVFMHVDLIQGLKVDEYGLEYLINDIKVDGIISTRGNVITTAKKHNIVGIQRLFALDSHAINHNLKVCKNIQPDYIEVLPGIIPSILKEINEETGIPVIAGGLIRTKEDVKNTLNSGATAITTSNKELW</sequence>
<gene>
    <name evidence="2" type="ORF">SAMN05216389_103111</name>
</gene>
<dbReference type="InterPro" id="IPR006699">
    <property type="entry name" value="GlpP"/>
</dbReference>
<dbReference type="GO" id="GO:0006071">
    <property type="term" value="P:glycerol metabolic process"/>
    <property type="evidence" value="ECO:0007669"/>
    <property type="project" value="UniProtKB-UniRule"/>
</dbReference>
<proteinExistence type="predicted"/>
<dbReference type="Proteomes" id="UP000198618">
    <property type="component" value="Unassembled WGS sequence"/>
</dbReference>
<dbReference type="OrthoDB" id="9799580at2"/>
<dbReference type="PANTHER" id="PTHR35787">
    <property type="entry name" value="GLYCEROL UPTAKE OPERON ANTITERMINATOR REGULATORY PROTEIN"/>
    <property type="match status" value="1"/>
</dbReference>
<dbReference type="GO" id="GO:0001072">
    <property type="term" value="F:transcription antitermination factor activity, RNA binding"/>
    <property type="evidence" value="ECO:0007669"/>
    <property type="project" value="TreeGrafter"/>
</dbReference>
<dbReference type="Gene3D" id="3.20.20.70">
    <property type="entry name" value="Aldolase class I"/>
    <property type="match status" value="1"/>
</dbReference>
<dbReference type="PIRSF" id="PIRSF016897">
    <property type="entry name" value="GlpP"/>
    <property type="match status" value="1"/>
</dbReference>
<dbReference type="GO" id="GO:0045893">
    <property type="term" value="P:positive regulation of DNA-templated transcription"/>
    <property type="evidence" value="ECO:0007669"/>
    <property type="project" value="TreeGrafter"/>
</dbReference>
<comment type="function">
    <text evidence="1">Regulates expression of the glpD operon. In the presence of glycerol 3-phosphate (G3P) causes antitermination of transcription of glpD at the inverted repeat of the leader region to enhance its transcription. Binds and stabilizes glpD leader mRNA.</text>
</comment>